<reference evidence="10" key="1">
    <citation type="submission" date="2017-09" db="EMBL/GenBank/DDBJ databases">
        <title>Depth-based differentiation of microbial function through sediment-hosted aquifers and enrichment of novel symbionts in the deep terrestrial subsurface.</title>
        <authorList>
            <person name="Probst A.J."/>
            <person name="Ladd B."/>
            <person name="Jarett J.K."/>
            <person name="Geller-Mcgrath D.E."/>
            <person name="Sieber C.M.K."/>
            <person name="Emerson J.B."/>
            <person name="Anantharaman K."/>
            <person name="Thomas B.C."/>
            <person name="Malmstrom R."/>
            <person name="Stieglmeier M."/>
            <person name="Klingl A."/>
            <person name="Woyke T."/>
            <person name="Ryan C.M."/>
            <person name="Banfield J.F."/>
        </authorList>
    </citation>
    <scope>NUCLEOTIDE SEQUENCE [LARGE SCALE GENOMIC DNA]</scope>
</reference>
<dbReference type="GO" id="GO:0005886">
    <property type="term" value="C:plasma membrane"/>
    <property type="evidence" value="ECO:0007669"/>
    <property type="project" value="UniProtKB-SubCell"/>
</dbReference>
<organism evidence="9 10">
    <name type="scientific">Candidatus Portnoybacteria bacterium CG10_big_fil_rev_8_21_14_0_10_38_18</name>
    <dbReference type="NCBI Taxonomy" id="1974813"/>
    <lineage>
        <taxon>Bacteria</taxon>
        <taxon>Candidatus Portnoyibacteriota</taxon>
    </lineage>
</organism>
<keyword evidence="4 6" id="KW-1133">Transmembrane helix</keyword>
<evidence type="ECO:0000256" key="2">
    <source>
        <dbReference type="ARBA" id="ARBA00022475"/>
    </source>
</evidence>
<dbReference type="PANTHER" id="PTHR30619:SF7">
    <property type="entry name" value="BETA-LACTAMASE DOMAIN PROTEIN"/>
    <property type="match status" value="1"/>
</dbReference>
<keyword evidence="3 6" id="KW-0812">Transmembrane</keyword>
<dbReference type="PANTHER" id="PTHR30619">
    <property type="entry name" value="DNA INTERNALIZATION/COMPETENCE PROTEIN COMEC/REC2"/>
    <property type="match status" value="1"/>
</dbReference>
<evidence type="ECO:0008006" key="11">
    <source>
        <dbReference type="Google" id="ProtNLM"/>
    </source>
</evidence>
<feature type="transmembrane region" description="Helical" evidence="6">
    <location>
        <begin position="351"/>
        <end position="374"/>
    </location>
</feature>
<feature type="transmembrane region" description="Helical" evidence="6">
    <location>
        <begin position="187"/>
        <end position="211"/>
    </location>
</feature>
<dbReference type="Pfam" id="PF13567">
    <property type="entry name" value="DUF4131"/>
    <property type="match status" value="1"/>
</dbReference>
<evidence type="ECO:0000256" key="1">
    <source>
        <dbReference type="ARBA" id="ARBA00004651"/>
    </source>
</evidence>
<feature type="transmembrane region" description="Helical" evidence="6">
    <location>
        <begin position="286"/>
        <end position="305"/>
    </location>
</feature>
<comment type="subcellular location">
    <subcellularLocation>
        <location evidence="1">Cell membrane</location>
        <topology evidence="1">Multi-pass membrane protein</topology>
    </subcellularLocation>
</comment>
<protein>
    <recommendedName>
        <fullName evidence="11">ComEC/Rec2-related protein domain-containing protein</fullName>
    </recommendedName>
</protein>
<comment type="caution">
    <text evidence="9">The sequence shown here is derived from an EMBL/GenBank/DDBJ whole genome shotgun (WGS) entry which is preliminary data.</text>
</comment>
<feature type="domain" description="ComEC/Rec2-related protein" evidence="7">
    <location>
        <begin position="163"/>
        <end position="432"/>
    </location>
</feature>
<dbReference type="Pfam" id="PF03772">
    <property type="entry name" value="Competence"/>
    <property type="match status" value="1"/>
</dbReference>
<sequence>MKISNIFLIICLVFIVVVFFVSPRLIEKRKSPLAKNNDLAEDFVLIGKIIKEPDIRSNNIKLTLKTEEGKVLITTGNYPEYFYGDVLKIKGKLETPIVFEEFNYKNYLAKEGIYSVIYYPEIEILERNKGFFIYQAILKFKNKMTETIERIMPFPEVSLLEGIILGNKQIYSEEIKNELSITGTSHIVAISGMNIVIVSEILMFVLIGLGMWRKQAFWFVSALIFLFIIMVGAPASAIRAGIMGAILLYAQKIGRLSNATRIMIFAGAIMLIFNPLLLRYDVGFQLSFLAVFGLIYIKPILDELVLRRIKKEELSSLLQIITTTIAAQIAVLGVLIYNFGRISFISPIANILIVPAIPFLTAIGLIFIAGAAIWSFLGKILLWPAYIGTAYILRIVDCFSKIPWSAREISNIHWAFLIGYYILLIGLIWLYKRNKKLAY</sequence>
<feature type="transmembrane region" description="Helical" evidence="6">
    <location>
        <begin position="262"/>
        <end position="280"/>
    </location>
</feature>
<feature type="transmembrane region" description="Helical" evidence="6">
    <location>
        <begin position="6"/>
        <end position="26"/>
    </location>
</feature>
<dbReference type="EMBL" id="PFDX01000012">
    <property type="protein sequence ID" value="PJE57620.1"/>
    <property type="molecule type" value="Genomic_DNA"/>
</dbReference>
<feature type="domain" description="DUF4131" evidence="8">
    <location>
        <begin position="6"/>
        <end position="124"/>
    </location>
</feature>
<accession>A0A2M8KCG9</accession>
<dbReference type="InterPro" id="IPR025405">
    <property type="entry name" value="DUF4131"/>
</dbReference>
<dbReference type="InterPro" id="IPR004477">
    <property type="entry name" value="ComEC_N"/>
</dbReference>
<dbReference type="AlphaFoldDB" id="A0A2M8KCG9"/>
<feature type="transmembrane region" description="Helical" evidence="6">
    <location>
        <begin position="217"/>
        <end position="250"/>
    </location>
</feature>
<feature type="transmembrane region" description="Helical" evidence="6">
    <location>
        <begin position="381"/>
        <end position="402"/>
    </location>
</feature>
<dbReference type="NCBIfam" id="TIGR00360">
    <property type="entry name" value="ComEC_N-term"/>
    <property type="match status" value="1"/>
</dbReference>
<name>A0A2M8KCG9_9BACT</name>
<gene>
    <name evidence="9" type="ORF">COU82_01215</name>
</gene>
<evidence type="ECO:0000256" key="6">
    <source>
        <dbReference type="SAM" id="Phobius"/>
    </source>
</evidence>
<feature type="transmembrane region" description="Helical" evidence="6">
    <location>
        <begin position="317"/>
        <end position="339"/>
    </location>
</feature>
<keyword evidence="2" id="KW-1003">Cell membrane</keyword>
<evidence type="ECO:0000313" key="9">
    <source>
        <dbReference type="EMBL" id="PJE57620.1"/>
    </source>
</evidence>
<dbReference type="Proteomes" id="UP000231648">
    <property type="component" value="Unassembled WGS sequence"/>
</dbReference>
<evidence type="ECO:0000256" key="5">
    <source>
        <dbReference type="ARBA" id="ARBA00023136"/>
    </source>
</evidence>
<evidence type="ECO:0000256" key="4">
    <source>
        <dbReference type="ARBA" id="ARBA00022989"/>
    </source>
</evidence>
<evidence type="ECO:0000313" key="10">
    <source>
        <dbReference type="Proteomes" id="UP000231648"/>
    </source>
</evidence>
<evidence type="ECO:0000259" key="7">
    <source>
        <dbReference type="Pfam" id="PF03772"/>
    </source>
</evidence>
<evidence type="ECO:0000256" key="3">
    <source>
        <dbReference type="ARBA" id="ARBA00022692"/>
    </source>
</evidence>
<feature type="transmembrane region" description="Helical" evidence="6">
    <location>
        <begin position="414"/>
        <end position="431"/>
    </location>
</feature>
<dbReference type="InterPro" id="IPR052159">
    <property type="entry name" value="Competence_DNA_uptake"/>
</dbReference>
<proteinExistence type="predicted"/>
<keyword evidence="5 6" id="KW-0472">Membrane</keyword>
<evidence type="ECO:0000259" key="8">
    <source>
        <dbReference type="Pfam" id="PF13567"/>
    </source>
</evidence>